<dbReference type="PANTHER" id="PTHR30086:SF20">
    <property type="entry name" value="ARGININE EXPORTER PROTEIN ARGO-RELATED"/>
    <property type="match status" value="1"/>
</dbReference>
<organism evidence="7 8">
    <name type="scientific">Nocardia rhamnosiphila</name>
    <dbReference type="NCBI Taxonomy" id="426716"/>
    <lineage>
        <taxon>Bacteria</taxon>
        <taxon>Bacillati</taxon>
        <taxon>Actinomycetota</taxon>
        <taxon>Actinomycetes</taxon>
        <taxon>Mycobacteriales</taxon>
        <taxon>Nocardiaceae</taxon>
        <taxon>Nocardia</taxon>
    </lineage>
</organism>
<evidence type="ECO:0000256" key="6">
    <source>
        <dbReference type="SAM" id="Phobius"/>
    </source>
</evidence>
<protein>
    <submittedName>
        <fullName evidence="7">LysE family translocator</fullName>
    </submittedName>
</protein>
<evidence type="ECO:0000256" key="3">
    <source>
        <dbReference type="ARBA" id="ARBA00022692"/>
    </source>
</evidence>
<feature type="transmembrane region" description="Helical" evidence="6">
    <location>
        <begin position="39"/>
        <end position="63"/>
    </location>
</feature>
<gene>
    <name evidence="7" type="ORF">ABZ510_19385</name>
</gene>
<evidence type="ECO:0000313" key="7">
    <source>
        <dbReference type="EMBL" id="MEU1954016.1"/>
    </source>
</evidence>
<keyword evidence="5 6" id="KW-0472">Membrane</keyword>
<dbReference type="Pfam" id="PF01810">
    <property type="entry name" value="LysE"/>
    <property type="match status" value="1"/>
</dbReference>
<comment type="caution">
    <text evidence="7">The sequence shown here is derived from an EMBL/GenBank/DDBJ whole genome shotgun (WGS) entry which is preliminary data.</text>
</comment>
<dbReference type="RefSeq" id="WP_356954162.1">
    <property type="nucleotide sequence ID" value="NZ_JBEYBD010000001.1"/>
</dbReference>
<keyword evidence="3 6" id="KW-0812">Transmembrane</keyword>
<evidence type="ECO:0000256" key="5">
    <source>
        <dbReference type="ARBA" id="ARBA00023136"/>
    </source>
</evidence>
<comment type="subcellular location">
    <subcellularLocation>
        <location evidence="1">Cell membrane</location>
        <topology evidence="1">Multi-pass membrane protein</topology>
    </subcellularLocation>
</comment>
<feature type="transmembrane region" description="Helical" evidence="6">
    <location>
        <begin position="159"/>
        <end position="181"/>
    </location>
</feature>
<dbReference type="PANTHER" id="PTHR30086">
    <property type="entry name" value="ARGININE EXPORTER PROTEIN ARGO"/>
    <property type="match status" value="1"/>
</dbReference>
<sequence>MLTSLVSFTLAAVLLVILPGPDTLVVLRGLVRGGRREGVLTSIGVLCGLMVWMLAAVAGLSALLQASELGYDALKIIGACYLVWMGVQSLRSVLRAAPAVAAADPAPTRPVSPMSRAGGFGSGLLTDLLNPKIGIVFISFLPGFVPHGYSVGWTTLTLGALYIVLTAIYCAILVAAAGKIATWMQIPRVRRRLDAIAGMTLIGFGGRLATES</sequence>
<dbReference type="Proteomes" id="UP001550628">
    <property type="component" value="Unassembled WGS sequence"/>
</dbReference>
<dbReference type="PIRSF" id="PIRSF006324">
    <property type="entry name" value="LeuE"/>
    <property type="match status" value="1"/>
</dbReference>
<keyword evidence="8" id="KW-1185">Reference proteome</keyword>
<evidence type="ECO:0000256" key="1">
    <source>
        <dbReference type="ARBA" id="ARBA00004651"/>
    </source>
</evidence>
<keyword evidence="2" id="KW-1003">Cell membrane</keyword>
<proteinExistence type="predicted"/>
<keyword evidence="4 6" id="KW-1133">Transmembrane helix</keyword>
<evidence type="ECO:0000313" key="8">
    <source>
        <dbReference type="Proteomes" id="UP001550628"/>
    </source>
</evidence>
<name>A0ABV2WSZ3_9NOCA</name>
<feature type="transmembrane region" description="Helical" evidence="6">
    <location>
        <begin position="6"/>
        <end position="27"/>
    </location>
</feature>
<reference evidence="7 8" key="1">
    <citation type="submission" date="2024-06" db="EMBL/GenBank/DDBJ databases">
        <title>The Natural Products Discovery Center: Release of the First 8490 Sequenced Strains for Exploring Actinobacteria Biosynthetic Diversity.</title>
        <authorList>
            <person name="Kalkreuter E."/>
            <person name="Kautsar S.A."/>
            <person name="Yang D."/>
            <person name="Bader C.D."/>
            <person name="Teijaro C.N."/>
            <person name="Fluegel L."/>
            <person name="Davis C.M."/>
            <person name="Simpson J.R."/>
            <person name="Lauterbach L."/>
            <person name="Steele A.D."/>
            <person name="Gui C."/>
            <person name="Meng S."/>
            <person name="Li G."/>
            <person name="Viehrig K."/>
            <person name="Ye F."/>
            <person name="Su P."/>
            <person name="Kiefer A.F."/>
            <person name="Nichols A."/>
            <person name="Cepeda A.J."/>
            <person name="Yan W."/>
            <person name="Fan B."/>
            <person name="Jiang Y."/>
            <person name="Adhikari A."/>
            <person name="Zheng C.-J."/>
            <person name="Schuster L."/>
            <person name="Cowan T.M."/>
            <person name="Smanski M.J."/>
            <person name="Chevrette M.G."/>
            <person name="De Carvalho L.P.S."/>
            <person name="Shen B."/>
        </authorList>
    </citation>
    <scope>NUCLEOTIDE SEQUENCE [LARGE SCALE GENOMIC DNA]</scope>
    <source>
        <strain evidence="7 8">NPDC019708</strain>
    </source>
</reference>
<evidence type="ECO:0000256" key="2">
    <source>
        <dbReference type="ARBA" id="ARBA00022475"/>
    </source>
</evidence>
<dbReference type="InterPro" id="IPR001123">
    <property type="entry name" value="LeuE-type"/>
</dbReference>
<dbReference type="EMBL" id="JBEYBF010000013">
    <property type="protein sequence ID" value="MEU1954016.1"/>
    <property type="molecule type" value="Genomic_DNA"/>
</dbReference>
<evidence type="ECO:0000256" key="4">
    <source>
        <dbReference type="ARBA" id="ARBA00022989"/>
    </source>
</evidence>
<accession>A0ABV2WSZ3</accession>